<evidence type="ECO:0000259" key="1">
    <source>
        <dbReference type="Pfam" id="PF08401"/>
    </source>
</evidence>
<dbReference type="InterPro" id="IPR017113">
    <property type="entry name" value="Antirestriction_ArdC"/>
</dbReference>
<dbReference type="EC" id="2.7.7.-" evidence="3"/>
<evidence type="ECO:0000259" key="2">
    <source>
        <dbReference type="Pfam" id="PF18818"/>
    </source>
</evidence>
<dbReference type="PIRSF" id="PIRSF037112">
    <property type="entry name" value="Antirestriction_ArdC"/>
    <property type="match status" value="1"/>
</dbReference>
<keyword evidence="3" id="KW-0808">Transferase</keyword>
<feature type="domain" description="Polyvalent protein metallopeptidase" evidence="2">
    <location>
        <begin position="159"/>
        <end position="277"/>
    </location>
</feature>
<accession>A0A517YH32</accession>
<proteinExistence type="predicted"/>
<protein>
    <submittedName>
        <fullName evidence="3">DNA primase TraC</fullName>
        <ecNumber evidence="3">2.7.7.-</ecNumber>
    </submittedName>
</protein>
<dbReference type="AlphaFoldDB" id="A0A517YH32"/>
<feature type="domain" description="N-terminal" evidence="1">
    <location>
        <begin position="6"/>
        <end position="130"/>
    </location>
</feature>
<dbReference type="GO" id="GO:0003697">
    <property type="term" value="F:single-stranded DNA binding"/>
    <property type="evidence" value="ECO:0007669"/>
    <property type="project" value="InterPro"/>
</dbReference>
<name>A0A517YH32_9BACT</name>
<dbReference type="InterPro" id="IPR013610">
    <property type="entry name" value="ArdC_N"/>
</dbReference>
<keyword evidence="4" id="KW-1185">Reference proteome</keyword>
<dbReference type="Pfam" id="PF08401">
    <property type="entry name" value="ArdcN"/>
    <property type="match status" value="1"/>
</dbReference>
<evidence type="ECO:0000313" key="3">
    <source>
        <dbReference type="EMBL" id="QDU29550.1"/>
    </source>
</evidence>
<evidence type="ECO:0000313" key="4">
    <source>
        <dbReference type="Proteomes" id="UP000315017"/>
    </source>
</evidence>
<dbReference type="KEGG" id="aagg:ETAA8_46640"/>
<gene>
    <name evidence="3" type="primary">traC_2</name>
    <name evidence="3" type="ORF">ETAA8_46640</name>
</gene>
<keyword evidence="3" id="KW-0548">Nucleotidyltransferase</keyword>
<sequence>MSNAVIRAEITNRILKSIESGKSIPWRKPWRSSPNAGRPTSVSSGNAYRGINVALLQMHANAFGFSSKFWATFKQWQQMGMAVKKRPDDVEPGSWGATAVLYKPITKTRKDDDGEQVEDRFFLLRTFTLFNADAVIGAERFQVGDVEPDATTVPDFGPAEELIVATGADIRHGGERAFYDRLGDYIQMPNRQRFDPPGAYYETLLHELAHFSEPRIGWSHEKEGYAMGELVAELAASMLSAELGVPQGESLENHAAYLQSWLHSMRSDSSFIFKASTQASKVADFLLSHVKQEAASPEPAIVV</sequence>
<dbReference type="RefSeq" id="WP_145093522.1">
    <property type="nucleotide sequence ID" value="NZ_CP036274.1"/>
</dbReference>
<dbReference type="Pfam" id="PF18818">
    <property type="entry name" value="MPTase-PolyVal"/>
    <property type="match status" value="1"/>
</dbReference>
<dbReference type="EMBL" id="CP036274">
    <property type="protein sequence ID" value="QDU29550.1"/>
    <property type="molecule type" value="Genomic_DNA"/>
</dbReference>
<reference evidence="3 4" key="1">
    <citation type="submission" date="2019-02" db="EMBL/GenBank/DDBJ databases">
        <title>Deep-cultivation of Planctomycetes and their phenomic and genomic characterization uncovers novel biology.</title>
        <authorList>
            <person name="Wiegand S."/>
            <person name="Jogler M."/>
            <person name="Boedeker C."/>
            <person name="Pinto D."/>
            <person name="Vollmers J."/>
            <person name="Rivas-Marin E."/>
            <person name="Kohn T."/>
            <person name="Peeters S.H."/>
            <person name="Heuer A."/>
            <person name="Rast P."/>
            <person name="Oberbeckmann S."/>
            <person name="Bunk B."/>
            <person name="Jeske O."/>
            <person name="Meyerdierks A."/>
            <person name="Storesund J.E."/>
            <person name="Kallscheuer N."/>
            <person name="Luecker S."/>
            <person name="Lage O.M."/>
            <person name="Pohl T."/>
            <person name="Merkel B.J."/>
            <person name="Hornburger P."/>
            <person name="Mueller R.-W."/>
            <person name="Bruemmer F."/>
            <person name="Labrenz M."/>
            <person name="Spormann A.M."/>
            <person name="Op den Camp H."/>
            <person name="Overmann J."/>
            <person name="Amann R."/>
            <person name="Jetten M.S.M."/>
            <person name="Mascher T."/>
            <person name="Medema M.H."/>
            <person name="Devos D.P."/>
            <person name="Kaster A.-K."/>
            <person name="Ovreas L."/>
            <person name="Rohde M."/>
            <person name="Galperin M.Y."/>
            <person name="Jogler C."/>
        </authorList>
    </citation>
    <scope>NUCLEOTIDE SEQUENCE [LARGE SCALE GENOMIC DNA]</scope>
    <source>
        <strain evidence="3 4">ETA_A8</strain>
    </source>
</reference>
<dbReference type="InterPro" id="IPR041459">
    <property type="entry name" value="MPTase-PolyVal"/>
</dbReference>
<dbReference type="OrthoDB" id="9792687at2"/>
<organism evidence="3 4">
    <name type="scientific">Anatilimnocola aggregata</name>
    <dbReference type="NCBI Taxonomy" id="2528021"/>
    <lineage>
        <taxon>Bacteria</taxon>
        <taxon>Pseudomonadati</taxon>
        <taxon>Planctomycetota</taxon>
        <taxon>Planctomycetia</taxon>
        <taxon>Pirellulales</taxon>
        <taxon>Pirellulaceae</taxon>
        <taxon>Anatilimnocola</taxon>
    </lineage>
</organism>
<dbReference type="GO" id="GO:0016779">
    <property type="term" value="F:nucleotidyltransferase activity"/>
    <property type="evidence" value="ECO:0007669"/>
    <property type="project" value="UniProtKB-KW"/>
</dbReference>
<dbReference type="Proteomes" id="UP000315017">
    <property type="component" value="Chromosome"/>
</dbReference>